<organism evidence="2 3">
    <name type="scientific">Enterococcus larvae</name>
    <dbReference type="NCBI Taxonomy" id="2794352"/>
    <lineage>
        <taxon>Bacteria</taxon>
        <taxon>Bacillati</taxon>
        <taxon>Bacillota</taxon>
        <taxon>Bacilli</taxon>
        <taxon>Lactobacillales</taxon>
        <taxon>Enterococcaceae</taxon>
        <taxon>Enterococcus</taxon>
    </lineage>
</organism>
<comment type="caution">
    <text evidence="2">The sequence shown here is derived from an EMBL/GenBank/DDBJ whole genome shotgun (WGS) entry which is preliminary data.</text>
</comment>
<proteinExistence type="predicted"/>
<feature type="chain" id="PRO_5046464492" description="Carbohydrate-binding domain-containing protein" evidence="1">
    <location>
        <begin position="28"/>
        <end position="430"/>
    </location>
</feature>
<evidence type="ECO:0008006" key="4">
    <source>
        <dbReference type="Google" id="ProtNLM"/>
    </source>
</evidence>
<sequence>MKKRSLAGMLALGFAGAMFIGASDASAAQVLTGNVDLKGADSTIVVENGVSLLKTKSATYELTEDSMIYSSKTLKLTLNNSAPVSIDSIYTKNHLKIYGNGELNADADGQFGINVGDDLVVDSKSKAVINSRGNEAGVRTSSQIEQHGGTINAYGKQYGVWVKSDVQTYTGAVLNANSEEKFGVYAGEDVFVRSGSKLTAEGELAGIFTGELIKADHEGSVITGISRNFNSGYAALHNSTTLRARCGGVVREVYQNPTIVVDKKDGIKVEDITQVGWHLKNAKNYTWTSDPAGLVELNNGRLYSKEGAPINMTITGTRKTGFYAIVNKYVKEESVWLTYNGSHQVVFEGVKTANEVTISVNYHIDTDGDGVYDMTEPKEFKFEPGSTVSIEELKAQHPFSASADFVTGSEAADFDATDDKTIDFYYEGDA</sequence>
<dbReference type="EMBL" id="JAEDXU010000004">
    <property type="protein sequence ID" value="MBP1046494.1"/>
    <property type="molecule type" value="Genomic_DNA"/>
</dbReference>
<keyword evidence="3" id="KW-1185">Reference proteome</keyword>
<gene>
    <name evidence="2" type="ORF">I6N96_09370</name>
</gene>
<accession>A0ABS4CL33</accession>
<keyword evidence="1" id="KW-0732">Signal</keyword>
<evidence type="ECO:0000313" key="2">
    <source>
        <dbReference type="EMBL" id="MBP1046494.1"/>
    </source>
</evidence>
<reference evidence="2 3" key="1">
    <citation type="submission" date="2020-12" db="EMBL/GenBank/DDBJ databases">
        <title>Vagococcus allomyrinae sp. nov. and Enterococcus lavae sp. nov., isolated from the larvae of Allomyrina dichotoma.</title>
        <authorList>
            <person name="Lee S.D."/>
        </authorList>
    </citation>
    <scope>NUCLEOTIDE SEQUENCE [LARGE SCALE GENOMIC DNA]</scope>
    <source>
        <strain evidence="2 3">BWM-S5</strain>
    </source>
</reference>
<name>A0ABS4CL33_9ENTE</name>
<dbReference type="Proteomes" id="UP000673375">
    <property type="component" value="Unassembled WGS sequence"/>
</dbReference>
<evidence type="ECO:0000313" key="3">
    <source>
        <dbReference type="Proteomes" id="UP000673375"/>
    </source>
</evidence>
<dbReference type="RefSeq" id="WP_209557312.1">
    <property type="nucleotide sequence ID" value="NZ_JAEDXU010000004.1"/>
</dbReference>
<feature type="signal peptide" evidence="1">
    <location>
        <begin position="1"/>
        <end position="27"/>
    </location>
</feature>
<evidence type="ECO:0000256" key="1">
    <source>
        <dbReference type="SAM" id="SignalP"/>
    </source>
</evidence>
<protein>
    <recommendedName>
        <fullName evidence="4">Carbohydrate-binding domain-containing protein</fullName>
    </recommendedName>
</protein>